<evidence type="ECO:0000313" key="10">
    <source>
        <dbReference type="EMBL" id="MDT0442206.1"/>
    </source>
</evidence>
<feature type="transmembrane region" description="Helical" evidence="7">
    <location>
        <begin position="100"/>
        <end position="123"/>
    </location>
</feature>
<evidence type="ECO:0000256" key="6">
    <source>
        <dbReference type="ARBA" id="ARBA00023136"/>
    </source>
</evidence>
<keyword evidence="5 7" id="KW-1133">Transmembrane helix</keyword>
<keyword evidence="4 7" id="KW-0812">Transmembrane</keyword>
<keyword evidence="6 7" id="KW-0472">Membrane</keyword>
<evidence type="ECO:0000256" key="2">
    <source>
        <dbReference type="ARBA" id="ARBA00022448"/>
    </source>
</evidence>
<organism evidence="10 11">
    <name type="scientific">Streptomyces johnsoniae</name>
    <dbReference type="NCBI Taxonomy" id="3075532"/>
    <lineage>
        <taxon>Bacteria</taxon>
        <taxon>Bacillati</taxon>
        <taxon>Actinomycetota</taxon>
        <taxon>Actinomycetes</taxon>
        <taxon>Kitasatosporales</taxon>
        <taxon>Streptomycetaceae</taxon>
        <taxon>Streptomyces</taxon>
    </lineage>
</organism>
<dbReference type="SUPFAM" id="SSF161098">
    <property type="entry name" value="MetI-like"/>
    <property type="match status" value="1"/>
</dbReference>
<comment type="subcellular location">
    <subcellularLocation>
        <location evidence="1 7">Cell membrane</location>
        <topology evidence="1 7">Multi-pass membrane protein</topology>
    </subcellularLocation>
</comment>
<evidence type="ECO:0000256" key="1">
    <source>
        <dbReference type="ARBA" id="ARBA00004651"/>
    </source>
</evidence>
<reference evidence="11" key="1">
    <citation type="submission" date="2023-07" db="EMBL/GenBank/DDBJ databases">
        <title>30 novel species of actinomycetes from the DSMZ collection.</title>
        <authorList>
            <person name="Nouioui I."/>
        </authorList>
    </citation>
    <scope>NUCLEOTIDE SEQUENCE [LARGE SCALE GENOMIC DNA]</scope>
    <source>
        <strain evidence="11">DSM 41886</strain>
    </source>
</reference>
<protein>
    <submittedName>
        <fullName evidence="10">Sugar ABC transporter permease</fullName>
    </submittedName>
</protein>
<evidence type="ECO:0000256" key="4">
    <source>
        <dbReference type="ARBA" id="ARBA00022692"/>
    </source>
</evidence>
<accession>A0ABU2RZL6</accession>
<dbReference type="EMBL" id="JAVREV010000003">
    <property type="protein sequence ID" value="MDT0442206.1"/>
    <property type="molecule type" value="Genomic_DNA"/>
</dbReference>
<dbReference type="InterPro" id="IPR035906">
    <property type="entry name" value="MetI-like_sf"/>
</dbReference>
<dbReference type="InterPro" id="IPR050809">
    <property type="entry name" value="UgpAE/MalFG_permease"/>
</dbReference>
<dbReference type="InterPro" id="IPR000515">
    <property type="entry name" value="MetI-like"/>
</dbReference>
<feature type="transmembrane region" description="Helical" evidence="7">
    <location>
        <begin position="34"/>
        <end position="57"/>
    </location>
</feature>
<feature type="compositionally biased region" description="Low complexity" evidence="8">
    <location>
        <begin position="1"/>
        <end position="23"/>
    </location>
</feature>
<name>A0ABU2RZL6_9ACTN</name>
<dbReference type="PROSITE" id="PS50928">
    <property type="entry name" value="ABC_TM1"/>
    <property type="match status" value="1"/>
</dbReference>
<dbReference type="RefSeq" id="WP_311616645.1">
    <property type="nucleotide sequence ID" value="NZ_JAVREV010000003.1"/>
</dbReference>
<evidence type="ECO:0000256" key="8">
    <source>
        <dbReference type="SAM" id="MobiDB-lite"/>
    </source>
</evidence>
<keyword evidence="11" id="KW-1185">Reference proteome</keyword>
<keyword evidence="3" id="KW-1003">Cell membrane</keyword>
<feature type="transmembrane region" description="Helical" evidence="7">
    <location>
        <begin position="289"/>
        <end position="311"/>
    </location>
</feature>
<sequence length="323" mass="34723">MTARTTPPAGAVGKAPGKAAGKATGKRRTTMAPFVFIAPALLFFLAFMAIPIGYALYLSLQGLRIVDEGVFGIRTEVFVGLANYRQMLTDSGFWAGFGRLGLYGIIAVPLTLGLALLFALLLDHGAARSKRFARVAIFLPYAIPGVVASLMWGFMYLPSTSPFSYLTEKLGLGTIPFLDAGVIYPSMANIAIWGGVGFNMIIIFTSLRGIPPELYDAARIDGCTEWRIALRIKIPLVAPALVLTGLFALIGTLQVYGEPTMLSPMTTEISQTWVPLMQVYRDGFIRDDLPLAAAGSVILAVGTLLVSLLLLKLTQRRAFGGIQ</sequence>
<evidence type="ECO:0000256" key="7">
    <source>
        <dbReference type="RuleBase" id="RU363032"/>
    </source>
</evidence>
<feature type="transmembrane region" description="Helical" evidence="7">
    <location>
        <begin position="236"/>
        <end position="256"/>
    </location>
</feature>
<feature type="transmembrane region" description="Helical" evidence="7">
    <location>
        <begin position="135"/>
        <end position="157"/>
    </location>
</feature>
<dbReference type="CDD" id="cd06261">
    <property type="entry name" value="TM_PBP2"/>
    <property type="match status" value="1"/>
</dbReference>
<dbReference type="Proteomes" id="UP001183615">
    <property type="component" value="Unassembled WGS sequence"/>
</dbReference>
<feature type="region of interest" description="Disordered" evidence="8">
    <location>
        <begin position="1"/>
        <end position="24"/>
    </location>
</feature>
<evidence type="ECO:0000256" key="3">
    <source>
        <dbReference type="ARBA" id="ARBA00022475"/>
    </source>
</evidence>
<dbReference type="Pfam" id="PF00528">
    <property type="entry name" value="BPD_transp_1"/>
    <property type="match status" value="1"/>
</dbReference>
<evidence type="ECO:0000259" key="9">
    <source>
        <dbReference type="PROSITE" id="PS50928"/>
    </source>
</evidence>
<dbReference type="PANTHER" id="PTHR43227">
    <property type="entry name" value="BLL4140 PROTEIN"/>
    <property type="match status" value="1"/>
</dbReference>
<comment type="similarity">
    <text evidence="7">Belongs to the binding-protein-dependent transport system permease family.</text>
</comment>
<evidence type="ECO:0000256" key="5">
    <source>
        <dbReference type="ARBA" id="ARBA00022989"/>
    </source>
</evidence>
<evidence type="ECO:0000313" key="11">
    <source>
        <dbReference type="Proteomes" id="UP001183615"/>
    </source>
</evidence>
<comment type="caution">
    <text evidence="10">The sequence shown here is derived from an EMBL/GenBank/DDBJ whole genome shotgun (WGS) entry which is preliminary data.</text>
</comment>
<feature type="domain" description="ABC transmembrane type-1" evidence="9">
    <location>
        <begin position="97"/>
        <end position="310"/>
    </location>
</feature>
<keyword evidence="2 7" id="KW-0813">Transport</keyword>
<dbReference type="Gene3D" id="1.10.3720.10">
    <property type="entry name" value="MetI-like"/>
    <property type="match status" value="1"/>
</dbReference>
<proteinExistence type="inferred from homology"/>
<feature type="transmembrane region" description="Helical" evidence="7">
    <location>
        <begin position="182"/>
        <end position="204"/>
    </location>
</feature>
<dbReference type="PANTHER" id="PTHR43227:SF8">
    <property type="entry name" value="DIACETYLCHITOBIOSE UPTAKE SYSTEM PERMEASE PROTEIN DASB"/>
    <property type="match status" value="1"/>
</dbReference>
<gene>
    <name evidence="10" type="ORF">RM779_06280</name>
</gene>